<dbReference type="Proteomes" id="UP000663874">
    <property type="component" value="Unassembled WGS sequence"/>
</dbReference>
<organism evidence="2 3">
    <name type="scientific">Rotaria sordida</name>
    <dbReference type="NCBI Taxonomy" id="392033"/>
    <lineage>
        <taxon>Eukaryota</taxon>
        <taxon>Metazoa</taxon>
        <taxon>Spiralia</taxon>
        <taxon>Gnathifera</taxon>
        <taxon>Rotifera</taxon>
        <taxon>Eurotatoria</taxon>
        <taxon>Bdelloidea</taxon>
        <taxon>Philodinida</taxon>
        <taxon>Philodinidae</taxon>
        <taxon>Rotaria</taxon>
    </lineage>
</organism>
<sequence length="174" mass="20649">MIYLLAQYAQTFLDEFRPRKRTPPQIQPLPEQNPENDEHQQIEREINAIREKHSKEAEKQRYRQSDVSSTKTVRFARIPSETIIKFENPIEITVRRGHILHKEMHPIISEQILNISYICTDSETAHVYCLYEWNFENIQNDDKTNDQEDFLVQYRSEIGNIENDIIGCISLCNI</sequence>
<evidence type="ECO:0000313" key="3">
    <source>
        <dbReference type="Proteomes" id="UP000663874"/>
    </source>
</evidence>
<proteinExistence type="predicted"/>
<name>A0A820CVP1_9BILA</name>
<dbReference type="EMBL" id="CAJOBE010018495">
    <property type="protein sequence ID" value="CAF4220761.1"/>
    <property type="molecule type" value="Genomic_DNA"/>
</dbReference>
<reference evidence="2" key="1">
    <citation type="submission" date="2021-02" db="EMBL/GenBank/DDBJ databases">
        <authorList>
            <person name="Nowell W R."/>
        </authorList>
    </citation>
    <scope>NUCLEOTIDE SEQUENCE</scope>
</reference>
<accession>A0A820CVP1</accession>
<protein>
    <submittedName>
        <fullName evidence="2">Uncharacterized protein</fullName>
    </submittedName>
</protein>
<evidence type="ECO:0000256" key="1">
    <source>
        <dbReference type="SAM" id="MobiDB-lite"/>
    </source>
</evidence>
<comment type="caution">
    <text evidence="2">The sequence shown here is derived from an EMBL/GenBank/DDBJ whole genome shotgun (WGS) entry which is preliminary data.</text>
</comment>
<evidence type="ECO:0000313" key="2">
    <source>
        <dbReference type="EMBL" id="CAF4220761.1"/>
    </source>
</evidence>
<dbReference type="AlphaFoldDB" id="A0A820CVP1"/>
<gene>
    <name evidence="2" type="ORF">FNK824_LOCUS37232</name>
</gene>
<feature type="region of interest" description="Disordered" evidence="1">
    <location>
        <begin position="16"/>
        <end position="40"/>
    </location>
</feature>